<dbReference type="EMBL" id="CAJVQC010127029">
    <property type="protein sequence ID" value="CAG8840538.1"/>
    <property type="molecule type" value="Genomic_DNA"/>
</dbReference>
<feature type="non-terminal residue" evidence="1">
    <location>
        <position position="1"/>
    </location>
</feature>
<organism evidence="1 2">
    <name type="scientific">Racocetra persica</name>
    <dbReference type="NCBI Taxonomy" id="160502"/>
    <lineage>
        <taxon>Eukaryota</taxon>
        <taxon>Fungi</taxon>
        <taxon>Fungi incertae sedis</taxon>
        <taxon>Mucoromycota</taxon>
        <taxon>Glomeromycotina</taxon>
        <taxon>Glomeromycetes</taxon>
        <taxon>Diversisporales</taxon>
        <taxon>Gigasporaceae</taxon>
        <taxon>Racocetra</taxon>
    </lineage>
</organism>
<protein>
    <submittedName>
        <fullName evidence="1">2067_t:CDS:1</fullName>
    </submittedName>
</protein>
<keyword evidence="2" id="KW-1185">Reference proteome</keyword>
<name>A0ACA9SI17_9GLOM</name>
<comment type="caution">
    <text evidence="1">The sequence shown here is derived from an EMBL/GenBank/DDBJ whole genome shotgun (WGS) entry which is preliminary data.</text>
</comment>
<dbReference type="Proteomes" id="UP000789920">
    <property type="component" value="Unassembled WGS sequence"/>
</dbReference>
<evidence type="ECO:0000313" key="1">
    <source>
        <dbReference type="EMBL" id="CAG8840538.1"/>
    </source>
</evidence>
<sequence length="70" mass="7743">AVMSNGSMTLDVKTSMILIGHWTSKIQKSQLNVRLGIQSQRTKCPILSIAYKIIPLKPVLSYSSKQKSVP</sequence>
<evidence type="ECO:0000313" key="2">
    <source>
        <dbReference type="Proteomes" id="UP000789920"/>
    </source>
</evidence>
<proteinExistence type="predicted"/>
<gene>
    <name evidence="1" type="ORF">RPERSI_LOCUS31471</name>
</gene>
<feature type="non-terminal residue" evidence="1">
    <location>
        <position position="70"/>
    </location>
</feature>
<accession>A0ACA9SI17</accession>
<reference evidence="1" key="1">
    <citation type="submission" date="2021-06" db="EMBL/GenBank/DDBJ databases">
        <authorList>
            <person name="Kallberg Y."/>
            <person name="Tangrot J."/>
            <person name="Rosling A."/>
        </authorList>
    </citation>
    <scope>NUCLEOTIDE SEQUENCE</scope>
    <source>
        <strain evidence="1">MA461A</strain>
    </source>
</reference>